<evidence type="ECO:0000256" key="5">
    <source>
        <dbReference type="ARBA" id="ARBA00093765"/>
    </source>
</evidence>
<evidence type="ECO:0000256" key="6">
    <source>
        <dbReference type="ARBA" id="ARBA00093785"/>
    </source>
</evidence>
<gene>
    <name evidence="8" type="ORF">JHL18_20130</name>
</gene>
<dbReference type="EMBL" id="JAENHN010000053">
    <property type="protein sequence ID" value="MBK1812935.1"/>
    <property type="molecule type" value="Genomic_DNA"/>
</dbReference>
<evidence type="ECO:0000256" key="2">
    <source>
        <dbReference type="ARBA" id="ARBA00022490"/>
    </source>
</evidence>
<evidence type="ECO:0000256" key="3">
    <source>
        <dbReference type="ARBA" id="ARBA00022795"/>
    </source>
</evidence>
<proteinExistence type="inferred from homology"/>
<evidence type="ECO:0000313" key="8">
    <source>
        <dbReference type="EMBL" id="MBK1812935.1"/>
    </source>
</evidence>
<dbReference type="Pfam" id="PF05400">
    <property type="entry name" value="FliT"/>
    <property type="match status" value="1"/>
</dbReference>
<keyword evidence="9" id="KW-1185">Reference proteome</keyword>
<comment type="similarity">
    <text evidence="6">Belongs to the bacillales FliT family.</text>
</comment>
<keyword evidence="2" id="KW-0963">Cytoplasm</keyword>
<keyword evidence="3" id="KW-1005">Bacterial flagellum biogenesis</keyword>
<accession>A0ABS1EUB9</accession>
<sequence>MVELREQLLRYKEITDSMISSIKEENEEKFKQLVMDKQLLINSINEASQNSIAFKEIADELRLMEQDQNLHNLIEQKKLEIKSEIKKIDDKKNATNAYNNAFRGYNFINKKI</sequence>
<comment type="function">
    <text evidence="5">May act as an export chaperone for the filament capping protein FliD.</text>
</comment>
<keyword evidence="4" id="KW-0143">Chaperone</keyword>
<organism evidence="8 9">
    <name type="scientific">Clostridium yunnanense</name>
    <dbReference type="NCBI Taxonomy" id="2800325"/>
    <lineage>
        <taxon>Bacteria</taxon>
        <taxon>Bacillati</taxon>
        <taxon>Bacillota</taxon>
        <taxon>Clostridia</taxon>
        <taxon>Eubacteriales</taxon>
        <taxon>Clostridiaceae</taxon>
        <taxon>Clostridium</taxon>
    </lineage>
</organism>
<comment type="subcellular location">
    <subcellularLocation>
        <location evidence="1">Cytoplasm</location>
        <location evidence="1">Cytosol</location>
    </subcellularLocation>
</comment>
<dbReference type="InterPro" id="IPR008622">
    <property type="entry name" value="FliT"/>
</dbReference>
<dbReference type="Proteomes" id="UP000596739">
    <property type="component" value="Unassembled WGS sequence"/>
</dbReference>
<protein>
    <recommendedName>
        <fullName evidence="7">Flagellar protein FliT</fullName>
    </recommendedName>
</protein>
<evidence type="ECO:0000256" key="4">
    <source>
        <dbReference type="ARBA" id="ARBA00023186"/>
    </source>
</evidence>
<reference evidence="9" key="1">
    <citation type="submission" date="2021-01" db="EMBL/GenBank/DDBJ databases">
        <title>Genome public.</title>
        <authorList>
            <person name="Liu C."/>
            <person name="Sun Q."/>
        </authorList>
    </citation>
    <scope>NUCLEOTIDE SEQUENCE [LARGE SCALE GENOMIC DNA]</scope>
    <source>
        <strain evidence="9">YIM B02505</strain>
    </source>
</reference>
<comment type="caution">
    <text evidence="8">The sequence shown here is derived from an EMBL/GenBank/DDBJ whole genome shotgun (WGS) entry which is preliminary data.</text>
</comment>
<evidence type="ECO:0000313" key="9">
    <source>
        <dbReference type="Proteomes" id="UP000596739"/>
    </source>
</evidence>
<name>A0ABS1EUB9_9CLOT</name>
<dbReference type="RefSeq" id="WP_200272592.1">
    <property type="nucleotide sequence ID" value="NZ_JAENHN010000053.1"/>
</dbReference>
<evidence type="ECO:0000256" key="7">
    <source>
        <dbReference type="ARBA" id="ARBA00093797"/>
    </source>
</evidence>
<evidence type="ECO:0000256" key="1">
    <source>
        <dbReference type="ARBA" id="ARBA00004514"/>
    </source>
</evidence>